<evidence type="ECO:0008006" key="3">
    <source>
        <dbReference type="Google" id="ProtNLM"/>
    </source>
</evidence>
<protein>
    <recommendedName>
        <fullName evidence="3">DUF5681 domain-containing protein</fullName>
    </recommendedName>
</protein>
<organism evidence="2">
    <name type="scientific">uncultured Caudovirales phage</name>
    <dbReference type="NCBI Taxonomy" id="2100421"/>
    <lineage>
        <taxon>Viruses</taxon>
        <taxon>Duplodnaviria</taxon>
        <taxon>Heunggongvirae</taxon>
        <taxon>Uroviricota</taxon>
        <taxon>Caudoviricetes</taxon>
        <taxon>Peduoviridae</taxon>
        <taxon>Maltschvirus</taxon>
        <taxon>Maltschvirus maltsch</taxon>
    </lineage>
</organism>
<accession>A0A6J7WZH6</accession>
<feature type="region of interest" description="Disordered" evidence="1">
    <location>
        <begin position="1"/>
        <end position="22"/>
    </location>
</feature>
<name>A0A6J7WZH6_9CAUD</name>
<gene>
    <name evidence="2" type="ORF">UFOVP384_46</name>
</gene>
<sequence length="123" mass="13759">MANNENLKPIKPGEVRNPNGRPRKYVSELRAQGYKLNEVNDAIQVLMSMTIDELKEVYTNPKATVLEKTIASAIRKSIEKGSLYSIETLLTRVYGKPKEQVDLNASGGMDIRVIYSDGSNDRT</sequence>
<dbReference type="EMBL" id="LR798320">
    <property type="protein sequence ID" value="CAB5223416.1"/>
    <property type="molecule type" value="Genomic_DNA"/>
</dbReference>
<proteinExistence type="predicted"/>
<evidence type="ECO:0000313" key="2">
    <source>
        <dbReference type="EMBL" id="CAB5223416.1"/>
    </source>
</evidence>
<reference evidence="2" key="1">
    <citation type="submission" date="2020-05" db="EMBL/GenBank/DDBJ databases">
        <authorList>
            <person name="Chiriac C."/>
            <person name="Salcher M."/>
            <person name="Ghai R."/>
            <person name="Kavagutti S V."/>
        </authorList>
    </citation>
    <scope>NUCLEOTIDE SEQUENCE</scope>
</reference>
<evidence type="ECO:0000256" key="1">
    <source>
        <dbReference type="SAM" id="MobiDB-lite"/>
    </source>
</evidence>